<sequence>MVPELRRDRCRWQGLPTAVVALGVTWWLSTAVGRVAAHSGSLRGATRDPVAVPTWLFLLTGGGVVGVSFLLASFVTDRRLVAAIHDWARPLPAPGRIGRGLASALGVVVLAVTLGVGVAEDATGVRNLAVLVVWVAWWGGYVASTYLLGNSWPALNPFRTVAERLPTLDRPYPERLGAWPSVAGLLLLIWVEVTAPLADDAQLLATVLAGYTAVTLVGSVVFGPDRWFGSVDPLARAFRLYGRLAPLGVTDGRLRVRLPGSELPDTRLDDAGDVAFVVTLLFVTTYDGFVATGPWAAGVRAVADAGVPPLAVYFGAYLVGAGLFYLAYRAAARAGRVGAETYLSAGALARRFAPSLLPIAAGYHLAHNLGSVLVLAPTFVTVAAAPLSPPPSPPQLAGLPGWFGGLEFAFVLLGHLLAVWVAHATAYELFPSRLQAVRSQYGVTAVMVCYTMLSLWIVAEPYVAPPFIAS</sequence>
<keyword evidence="3" id="KW-1185">Reference proteome</keyword>
<feature type="transmembrane region" description="Helical" evidence="1">
    <location>
        <begin position="369"/>
        <end position="388"/>
    </location>
</feature>
<feature type="transmembrane region" description="Helical" evidence="1">
    <location>
        <begin position="131"/>
        <end position="155"/>
    </location>
</feature>
<proteinExistence type="predicted"/>
<name>A0ABD6D2Q8_9EURY</name>
<feature type="transmembrane region" description="Helical" evidence="1">
    <location>
        <begin position="55"/>
        <end position="76"/>
    </location>
</feature>
<accession>A0ABD6D2Q8</accession>
<feature type="transmembrane region" description="Helical" evidence="1">
    <location>
        <begin position="441"/>
        <end position="459"/>
    </location>
</feature>
<dbReference type="RefSeq" id="WP_256405168.1">
    <property type="nucleotide sequence ID" value="NZ_CP187151.1"/>
</dbReference>
<keyword evidence="1" id="KW-1133">Transmembrane helix</keyword>
<comment type="caution">
    <text evidence="2">The sequence shown here is derived from an EMBL/GenBank/DDBJ whole genome shotgun (WGS) entry which is preliminary data.</text>
</comment>
<feature type="transmembrane region" description="Helical" evidence="1">
    <location>
        <begin position="408"/>
        <end position="429"/>
    </location>
</feature>
<dbReference type="EMBL" id="JBHUDL010000010">
    <property type="protein sequence ID" value="MFD1634938.1"/>
    <property type="molecule type" value="Genomic_DNA"/>
</dbReference>
<evidence type="ECO:0000313" key="2">
    <source>
        <dbReference type="EMBL" id="MFD1634938.1"/>
    </source>
</evidence>
<keyword evidence="1" id="KW-0812">Transmembrane</keyword>
<feature type="transmembrane region" description="Helical" evidence="1">
    <location>
        <begin position="203"/>
        <end position="222"/>
    </location>
</feature>
<reference evidence="2 3" key="1">
    <citation type="journal article" date="2019" name="Int. J. Syst. Evol. Microbiol.">
        <title>The Global Catalogue of Microorganisms (GCM) 10K type strain sequencing project: providing services to taxonomists for standard genome sequencing and annotation.</title>
        <authorList>
            <consortium name="The Broad Institute Genomics Platform"/>
            <consortium name="The Broad Institute Genome Sequencing Center for Infectious Disease"/>
            <person name="Wu L."/>
            <person name="Ma J."/>
        </authorList>
    </citation>
    <scope>NUCLEOTIDE SEQUENCE [LARGE SCALE GENOMIC DNA]</scope>
    <source>
        <strain evidence="2 3">CGMCC 1.10594</strain>
    </source>
</reference>
<feature type="transmembrane region" description="Helical" evidence="1">
    <location>
        <begin position="176"/>
        <end position="197"/>
    </location>
</feature>
<organism evidence="2 3">
    <name type="scientific">Haloplanus ruber</name>
    <dbReference type="NCBI Taxonomy" id="869892"/>
    <lineage>
        <taxon>Archaea</taxon>
        <taxon>Methanobacteriati</taxon>
        <taxon>Methanobacteriota</taxon>
        <taxon>Stenosarchaea group</taxon>
        <taxon>Halobacteria</taxon>
        <taxon>Halobacteriales</taxon>
        <taxon>Haloferacaceae</taxon>
        <taxon>Haloplanus</taxon>
    </lineage>
</organism>
<dbReference type="Proteomes" id="UP001597075">
    <property type="component" value="Unassembled WGS sequence"/>
</dbReference>
<gene>
    <name evidence="2" type="ORF">ACFSBJ_14495</name>
</gene>
<feature type="transmembrane region" description="Helical" evidence="1">
    <location>
        <begin position="12"/>
        <end position="35"/>
    </location>
</feature>
<evidence type="ECO:0000313" key="3">
    <source>
        <dbReference type="Proteomes" id="UP001597075"/>
    </source>
</evidence>
<feature type="transmembrane region" description="Helical" evidence="1">
    <location>
        <begin position="310"/>
        <end position="328"/>
    </location>
</feature>
<feature type="transmembrane region" description="Helical" evidence="1">
    <location>
        <begin position="274"/>
        <end position="298"/>
    </location>
</feature>
<protein>
    <submittedName>
        <fullName evidence="2">Uncharacterized protein</fullName>
    </submittedName>
</protein>
<evidence type="ECO:0000256" key="1">
    <source>
        <dbReference type="SAM" id="Phobius"/>
    </source>
</evidence>
<keyword evidence="1" id="KW-0472">Membrane</keyword>
<dbReference type="AlphaFoldDB" id="A0ABD6D2Q8"/>
<feature type="transmembrane region" description="Helical" evidence="1">
    <location>
        <begin position="97"/>
        <end position="119"/>
    </location>
</feature>